<dbReference type="InterPro" id="IPR055170">
    <property type="entry name" value="GFO_IDH_MocA-like_dom"/>
</dbReference>
<evidence type="ECO:0000259" key="4">
    <source>
        <dbReference type="Pfam" id="PF22725"/>
    </source>
</evidence>
<comment type="caution">
    <text evidence="5">The sequence shown here is derived from an EMBL/GenBank/DDBJ whole genome shotgun (WGS) entry which is preliminary data.</text>
</comment>
<dbReference type="PANTHER" id="PTHR43708:SF5">
    <property type="entry name" value="CONSERVED EXPRESSED OXIDOREDUCTASE (EUROFUNG)-RELATED"/>
    <property type="match status" value="1"/>
</dbReference>
<dbReference type="SUPFAM" id="SSF55347">
    <property type="entry name" value="Glyceraldehyde-3-phosphate dehydrogenase-like, C-terminal domain"/>
    <property type="match status" value="1"/>
</dbReference>
<dbReference type="InterPro" id="IPR036291">
    <property type="entry name" value="NAD(P)-bd_dom_sf"/>
</dbReference>
<evidence type="ECO:0000256" key="1">
    <source>
        <dbReference type="ARBA" id="ARBA00010928"/>
    </source>
</evidence>
<evidence type="ECO:0000256" key="2">
    <source>
        <dbReference type="ARBA" id="ARBA00023002"/>
    </source>
</evidence>
<dbReference type="PANTHER" id="PTHR43708">
    <property type="entry name" value="CONSERVED EXPRESSED OXIDOREDUCTASE (EUROFUNG)"/>
    <property type="match status" value="1"/>
</dbReference>
<accession>A0A7W3IRE0</accession>
<proteinExistence type="inferred from homology"/>
<evidence type="ECO:0000313" key="5">
    <source>
        <dbReference type="EMBL" id="MBA8793853.1"/>
    </source>
</evidence>
<dbReference type="Gene3D" id="3.40.50.720">
    <property type="entry name" value="NAD(P)-binding Rossmann-like Domain"/>
    <property type="match status" value="1"/>
</dbReference>
<comment type="similarity">
    <text evidence="1">Belongs to the Gfo/Idh/MocA family.</text>
</comment>
<dbReference type="Proteomes" id="UP000523079">
    <property type="component" value="Unassembled WGS sequence"/>
</dbReference>
<dbReference type="EMBL" id="JACGWT010000002">
    <property type="protein sequence ID" value="MBA8793853.1"/>
    <property type="molecule type" value="Genomic_DNA"/>
</dbReference>
<protein>
    <submittedName>
        <fullName evidence="5">Putative dehydrogenase</fullName>
    </submittedName>
</protein>
<dbReference type="RefSeq" id="WP_182559405.1">
    <property type="nucleotide sequence ID" value="NZ_JACGWT010000002.1"/>
</dbReference>
<sequence>MTAPLRVVQVGAGAMGRGWLGTIEANPDVELVGLVDLDLDVARQAAADHGHPDLEVDRSVSAVAARTGAEAVVNVTVPAAHRPTSVEALRAGLPVLCEKPIAASVAEALSMIAAAESSGRLLMISQSRRYYRALTALRRQLGRLGPLGLVECSFLKAPHFGGFREEMDHPLLVDMAIHQFDLARDLVGADPVSVTCDAFNPPWSWFRGDAAARVGFVFANGCRFSYTGSWVSGGVETSWNGDWRFSAADGGAAWDGDDLPVARTVDGAAIEEDADDVPQEIAGSLVEFVRAVRTGAEPSGEAHRNVVSLAMVEAAVRASETGGAVAIADVLADAHRSALATETDPELLAVIRSWDDIGAVVRPPAPQLAG</sequence>
<dbReference type="InterPro" id="IPR000683">
    <property type="entry name" value="Gfo/Idh/MocA-like_OxRdtase_N"/>
</dbReference>
<keyword evidence="6" id="KW-1185">Reference proteome</keyword>
<dbReference type="InterPro" id="IPR051317">
    <property type="entry name" value="Gfo/Idh/MocA_oxidoreduct"/>
</dbReference>
<name>A0A7W3IRE0_9ACTN</name>
<dbReference type="GO" id="GO:0000166">
    <property type="term" value="F:nucleotide binding"/>
    <property type="evidence" value="ECO:0007669"/>
    <property type="project" value="InterPro"/>
</dbReference>
<evidence type="ECO:0000313" key="6">
    <source>
        <dbReference type="Proteomes" id="UP000523079"/>
    </source>
</evidence>
<evidence type="ECO:0000259" key="3">
    <source>
        <dbReference type="Pfam" id="PF01408"/>
    </source>
</evidence>
<feature type="domain" description="GFO/IDH/MocA-like oxidoreductase" evidence="4">
    <location>
        <begin position="142"/>
        <end position="235"/>
    </location>
</feature>
<dbReference type="Pfam" id="PF01408">
    <property type="entry name" value="GFO_IDH_MocA"/>
    <property type="match status" value="1"/>
</dbReference>
<organism evidence="5 6">
    <name type="scientific">Microlunatus kandeliicorticis</name>
    <dbReference type="NCBI Taxonomy" id="1759536"/>
    <lineage>
        <taxon>Bacteria</taxon>
        <taxon>Bacillati</taxon>
        <taxon>Actinomycetota</taxon>
        <taxon>Actinomycetes</taxon>
        <taxon>Propionibacteriales</taxon>
        <taxon>Propionibacteriaceae</taxon>
        <taxon>Microlunatus</taxon>
    </lineage>
</organism>
<feature type="domain" description="Gfo/Idh/MocA-like oxidoreductase N-terminal" evidence="3">
    <location>
        <begin position="5"/>
        <end position="124"/>
    </location>
</feature>
<keyword evidence="2" id="KW-0560">Oxidoreductase</keyword>
<dbReference type="Pfam" id="PF22725">
    <property type="entry name" value="GFO_IDH_MocA_C3"/>
    <property type="match status" value="1"/>
</dbReference>
<gene>
    <name evidence="5" type="ORF">FHX74_001458</name>
</gene>
<reference evidence="5 6" key="1">
    <citation type="submission" date="2020-07" db="EMBL/GenBank/DDBJ databases">
        <title>Sequencing the genomes of 1000 actinobacteria strains.</title>
        <authorList>
            <person name="Klenk H.-P."/>
        </authorList>
    </citation>
    <scope>NUCLEOTIDE SEQUENCE [LARGE SCALE GENOMIC DNA]</scope>
    <source>
        <strain evidence="5 6">DSM 100723</strain>
    </source>
</reference>
<dbReference type="SUPFAM" id="SSF51735">
    <property type="entry name" value="NAD(P)-binding Rossmann-fold domains"/>
    <property type="match status" value="1"/>
</dbReference>
<dbReference type="AlphaFoldDB" id="A0A7W3IRE0"/>
<dbReference type="GO" id="GO:0016491">
    <property type="term" value="F:oxidoreductase activity"/>
    <property type="evidence" value="ECO:0007669"/>
    <property type="project" value="UniProtKB-KW"/>
</dbReference>
<dbReference type="Gene3D" id="3.30.360.10">
    <property type="entry name" value="Dihydrodipicolinate Reductase, domain 2"/>
    <property type="match status" value="1"/>
</dbReference>